<reference evidence="2" key="1">
    <citation type="journal article" date="2014" name="Int. J. Syst. Evol. Microbiol.">
        <title>Complete genome of a new Firmicutes species belonging to the dominant human colonic microbiota ('Ruminococcus bicirculans') reveals two chromosomes and a selective capacity to utilize plant glucans.</title>
        <authorList>
            <consortium name="NISC Comparative Sequencing Program"/>
            <person name="Wegmann U."/>
            <person name="Louis P."/>
            <person name="Goesmann A."/>
            <person name="Henrissat B."/>
            <person name="Duncan S.H."/>
            <person name="Flint H.J."/>
        </authorList>
    </citation>
    <scope>NUCLEOTIDE SEQUENCE</scope>
    <source>
        <strain evidence="2">NBRC 105001</strain>
    </source>
</reference>
<dbReference type="EMBL" id="BSOU01000014">
    <property type="protein sequence ID" value="GLR76799.1"/>
    <property type="molecule type" value="Genomic_DNA"/>
</dbReference>
<reference evidence="2" key="4">
    <citation type="submission" date="2023-01" db="EMBL/GenBank/DDBJ databases">
        <title>Draft genome sequence of Aliivibrio sifiae strain NBRC 105001.</title>
        <authorList>
            <person name="Sun Q."/>
            <person name="Mori K."/>
        </authorList>
    </citation>
    <scope>NUCLEOTIDE SEQUENCE</scope>
    <source>
        <strain evidence="2">NBRC 105001</strain>
    </source>
</reference>
<name>A0A2S7X1C7_9GAMM</name>
<keyword evidence="5" id="KW-1185">Reference proteome</keyword>
<dbReference type="Proteomes" id="UP001156660">
    <property type="component" value="Unassembled WGS sequence"/>
</dbReference>
<evidence type="ECO:0000259" key="1">
    <source>
        <dbReference type="PROSITE" id="PS51782"/>
    </source>
</evidence>
<dbReference type="CDD" id="cd20709">
    <property type="entry name" value="MIX_V"/>
    <property type="match status" value="1"/>
</dbReference>
<dbReference type="AlphaFoldDB" id="A0A2S7X1C7"/>
<reference evidence="5" key="3">
    <citation type="journal article" date="2019" name="Int. J. Syst. Evol. Microbiol.">
        <title>The Global Catalogue of Microorganisms (GCM) 10K type strain sequencing project: providing services to taxonomists for standard genome sequencing and annotation.</title>
        <authorList>
            <consortium name="The Broad Institute Genomics Platform"/>
            <consortium name="The Broad Institute Genome Sequencing Center for Infectious Disease"/>
            <person name="Wu L."/>
            <person name="Ma J."/>
        </authorList>
    </citation>
    <scope>NUCLEOTIDE SEQUENCE [LARGE SCALE GENOMIC DNA]</scope>
    <source>
        <strain evidence="5">NBRC 105001</strain>
    </source>
</reference>
<reference evidence="3 4" key="2">
    <citation type="submission" date="2016-12" db="EMBL/GenBank/DDBJ databases">
        <title>Diversity of luminous bacteria.</title>
        <authorList>
            <person name="Yoshizawa S."/>
            <person name="Kogure K."/>
        </authorList>
    </citation>
    <scope>NUCLEOTIDE SEQUENCE [LARGE SCALE GENOMIC DNA]</scope>
    <source>
        <strain evidence="3 4">NBRC 105001</strain>
    </source>
</reference>
<evidence type="ECO:0000313" key="2">
    <source>
        <dbReference type="EMBL" id="GLR76799.1"/>
    </source>
</evidence>
<dbReference type="InterPro" id="IPR018712">
    <property type="entry name" value="Tle1-like_cat"/>
</dbReference>
<dbReference type="EMBL" id="MSCP01000005">
    <property type="protein sequence ID" value="PQJ83565.1"/>
    <property type="molecule type" value="Genomic_DNA"/>
</dbReference>
<comment type="caution">
    <text evidence="3">The sequence shown here is derived from an EMBL/GenBank/DDBJ whole genome shotgun (WGS) entry which is preliminary data.</text>
</comment>
<accession>A0A2S7X1C7</accession>
<dbReference type="PANTHER" id="PTHR33840">
    <property type="match status" value="1"/>
</dbReference>
<dbReference type="OrthoDB" id="4378831at2"/>
<dbReference type="InterPro" id="IPR036779">
    <property type="entry name" value="LysM_dom_sf"/>
</dbReference>
<evidence type="ECO:0000313" key="5">
    <source>
        <dbReference type="Proteomes" id="UP001156660"/>
    </source>
</evidence>
<dbReference type="PROSITE" id="PS51782">
    <property type="entry name" value="LYSM"/>
    <property type="match status" value="1"/>
</dbReference>
<dbReference type="Gene3D" id="3.10.350.10">
    <property type="entry name" value="LysM domain"/>
    <property type="match status" value="1"/>
</dbReference>
<dbReference type="InterPro" id="IPR018392">
    <property type="entry name" value="LysM"/>
</dbReference>
<proteinExistence type="predicted"/>
<gene>
    <name evidence="3" type="ORF">BTO23_20715</name>
    <name evidence="2" type="ORF">GCM10007855_36740</name>
</gene>
<sequence>MKVWDEKLEKFVEPVDEATPKFVNAYFPWNEELAKATKVDVPHYEPVKEKQAKAAAFEYSIEIACAQDELNTYQVGVFSLGKTKEEATISTWSKAQTEKGFTLLTASVDVNESKTLSREFFISSGSAMVFDNVKPVKQDAAHATESFIPVKPAVQVGERLGWPTEGYLYHFIDDTLIHEYKLMGDGKWAFQVTQSTEHHLTDELLSAHQYGFILLPWKIDNSVVARQHLLYLPQKMTTQQFEELTAEWLDEHACLLDVDTIVQAKSEDKLVREKQSDNQTTYVIQAGDTLSGIANQQGLTLGQLVELNPQYKGKEDDIQVGDSLVIEATEAEASSTSEHTVKVNPETGQRETWGEITAQYGLAAKALLNLNPMYEQDPTSLKIGDTLLVNQVERQQTTTQPRETLPPKQIQPVGQAISFANAYTTQVPRELRYGVIAALDDRAVPQRTPIVNVCKVEPERTLRIGVFFDGTGQNNPNDAYKEKWGNKSRTNVARLFDAYPEKEAESYKIYVSGVGTVDGIDMSGGRNPIIDAGEDETMMGQVAGVFDDTGAFRKWQSLLGRLASILKGLEQDGLYSKINHIEFDVFGFSRGAALARHFINAALEGVPDYLNKEKGHNPVDIYPNLFGNESHEAFNKDNNDFYFIDMTRRISVRFAGLFDTVGSFYWAGNEDEGNFILGLNQKSAKTVFQICAKHEYRKNFPLTALDGGEGMNAFADGTFYQEVFPGCHTDIGGGYPSKEQYGRTDLPERLNRPVDSTYNRHQINTTSFYDKYKTDLQKISSAHEATDFTNRMLEKENQEWAKHTQNTYKLHGEVKLVDGQLLYYHFVPISNALSGLALERMKQQGEVHGILWEHDQFPLYPDYENSDNMAKSLWDELKGKPLGGISVSDWQKSENELLGGYIHLPHDALVNAGYDSFYEKIVNSVTYNDNEQLQRKVFSNE</sequence>
<dbReference type="PANTHER" id="PTHR33840:SF1">
    <property type="entry name" value="TLE1 PHOSPHOLIPASE DOMAIN-CONTAINING PROTEIN"/>
    <property type="match status" value="1"/>
</dbReference>
<dbReference type="SUPFAM" id="SSF54106">
    <property type="entry name" value="LysM domain"/>
    <property type="match status" value="1"/>
</dbReference>
<dbReference type="Pfam" id="PF09994">
    <property type="entry name" value="T6SS_Tle1-like_cat"/>
    <property type="match status" value="1"/>
</dbReference>
<dbReference type="SMART" id="SM00257">
    <property type="entry name" value="LysM"/>
    <property type="match status" value="2"/>
</dbReference>
<organism evidence="3 4">
    <name type="scientific">Aliivibrio sifiae</name>
    <dbReference type="NCBI Taxonomy" id="566293"/>
    <lineage>
        <taxon>Bacteria</taxon>
        <taxon>Pseudomonadati</taxon>
        <taxon>Pseudomonadota</taxon>
        <taxon>Gammaproteobacteria</taxon>
        <taxon>Vibrionales</taxon>
        <taxon>Vibrionaceae</taxon>
        <taxon>Aliivibrio</taxon>
    </lineage>
</organism>
<evidence type="ECO:0000313" key="3">
    <source>
        <dbReference type="EMBL" id="PQJ83565.1"/>
    </source>
</evidence>
<protein>
    <recommendedName>
        <fullName evidence="1">LysM domain-containing protein</fullName>
    </recommendedName>
</protein>
<dbReference type="Proteomes" id="UP000239273">
    <property type="component" value="Unassembled WGS sequence"/>
</dbReference>
<dbReference type="RefSeq" id="WP_105064489.1">
    <property type="nucleotide sequence ID" value="NZ_BSOU01000014.1"/>
</dbReference>
<evidence type="ECO:0000313" key="4">
    <source>
        <dbReference type="Proteomes" id="UP000239273"/>
    </source>
</evidence>
<dbReference type="Pfam" id="PF01476">
    <property type="entry name" value="LysM"/>
    <property type="match status" value="1"/>
</dbReference>
<dbReference type="CDD" id="cd00118">
    <property type="entry name" value="LysM"/>
    <property type="match status" value="2"/>
</dbReference>
<feature type="domain" description="LysM" evidence="1">
    <location>
        <begin position="280"/>
        <end position="326"/>
    </location>
</feature>